<organism evidence="1 2">
    <name type="scientific">Paraburkholderia graminis (strain ATCC 700544 / DSM 17151 / LMG 18924 / NCIMB 13744 / C4D1M)</name>
    <dbReference type="NCBI Taxonomy" id="396598"/>
    <lineage>
        <taxon>Bacteria</taxon>
        <taxon>Pseudomonadati</taxon>
        <taxon>Pseudomonadota</taxon>
        <taxon>Betaproteobacteria</taxon>
        <taxon>Burkholderiales</taxon>
        <taxon>Burkholderiaceae</taxon>
        <taxon>Paraburkholderia</taxon>
    </lineage>
</organism>
<proteinExistence type="predicted"/>
<evidence type="ECO:0000313" key="1">
    <source>
        <dbReference type="EMBL" id="EDT08366.1"/>
    </source>
</evidence>
<gene>
    <name evidence="1" type="ORF">BgramDRAFT_4788</name>
</gene>
<protein>
    <submittedName>
        <fullName evidence="1">Uncharacterized protein</fullName>
    </submittedName>
</protein>
<reference evidence="1 2" key="1">
    <citation type="submission" date="2008-03" db="EMBL/GenBank/DDBJ databases">
        <title>Sequencing of the draft genome and assembly of Burkholderia graminis C4D1M.</title>
        <authorList>
            <consortium name="US DOE Joint Genome Institute (JGI-PGF)"/>
            <person name="Copeland A."/>
            <person name="Lucas S."/>
            <person name="Lapidus A."/>
            <person name="Glavina del Rio T."/>
            <person name="Dalin E."/>
            <person name="Tice H."/>
            <person name="Bruce D."/>
            <person name="Goodwin L."/>
            <person name="Pitluck S."/>
            <person name="Larimer F."/>
            <person name="Land M.L."/>
            <person name="Hauser L."/>
            <person name="Tiedje J."/>
            <person name="Richardson P."/>
        </authorList>
    </citation>
    <scope>NUCLEOTIDE SEQUENCE [LARGE SCALE GENOMIC DNA]</scope>
    <source>
        <strain evidence="2">ATCC 700544 / DSM 17151 / LMG 18924 / NCIMB 13744 / C4D1M</strain>
    </source>
</reference>
<dbReference type="EMBL" id="ABLD01000018">
    <property type="protein sequence ID" value="EDT08366.1"/>
    <property type="molecule type" value="Genomic_DNA"/>
</dbReference>
<accession>B1G612</accession>
<name>B1G612_PARG4</name>
<dbReference type="Proteomes" id="UP000005045">
    <property type="component" value="Unassembled WGS sequence"/>
</dbReference>
<sequence>MYPPHSYPQRAERTYLFREKVELVRSQRTRKADPIH</sequence>
<evidence type="ECO:0000313" key="2">
    <source>
        <dbReference type="Proteomes" id="UP000005045"/>
    </source>
</evidence>
<comment type="caution">
    <text evidence="1">The sequence shown here is derived from an EMBL/GenBank/DDBJ whole genome shotgun (WGS) entry which is preliminary data.</text>
</comment>
<keyword evidence="2" id="KW-1185">Reference proteome</keyword>
<dbReference type="AlphaFoldDB" id="B1G612"/>